<accession>A0A811G5I5</accession>
<reference evidence="1 2" key="1">
    <citation type="submission" date="2020-02" db="EMBL/GenBank/DDBJ databases">
        <authorList>
            <person name="Chaudhuri R."/>
        </authorList>
    </citation>
    <scope>NUCLEOTIDE SEQUENCE [LARGE SCALE GENOMIC DNA]</scope>
    <source>
        <strain evidence="1">SFB21</strain>
    </source>
</reference>
<dbReference type="Proteomes" id="UP000489961">
    <property type="component" value="Unassembled WGS sequence"/>
</dbReference>
<dbReference type="EMBL" id="CADDTS010000004">
    <property type="protein sequence ID" value="CAB1207507.1"/>
    <property type="molecule type" value="Genomic_DNA"/>
</dbReference>
<name>A0A811G5I5_9GAMM</name>
<dbReference type="AlphaFoldDB" id="A0A811G5I5"/>
<gene>
    <name evidence="1" type="ORF">SFB21_0160</name>
</gene>
<proteinExistence type="predicted"/>
<evidence type="ECO:0000313" key="2">
    <source>
        <dbReference type="Proteomes" id="UP000489961"/>
    </source>
</evidence>
<sequence>MSKTVVFDHVIYRIAHPVMQKLVNQARQAKEFQADFPHLYEYIKQVKIQIYMRLIEQLTIKYQEKTNLSAENIRRNVEKIIIDRKLLNHILGYCQTHGLYLADEYLIHDLLQHYEVKKIFDDSYNFFWEQIHEYKQLTDDQFLLSDFLPVYLKKNNYYLPNLFPNWDVEELFLDYLKILLHYKKFNNEIIEDNHPTYEDAQQTLCSLFKYDSPLPAYNKSFIDASSYDLQATSPEYLNLNIHLDEDPNNLPSLISDFLHHLNARKVDRQRKGFNTSMPINEDQFKKIYHLQTQIDVVVNASSYLKRPDTILTALISLIYYDQIFKRKILEGDPLRYQRFNYLKAIIDNTEVEIPNWVKETVNFDAIQDMPNWINRKNDFNLSHLMEKLRELVQTRDDFKISTIPQNTATEKIESIFCSYDGIAEHHKISKDSLKKIIPDTLKALSSKLETIISL</sequence>
<comment type="caution">
    <text evidence="1">The sequence shown here is derived from an EMBL/GenBank/DDBJ whole genome shotgun (WGS) entry which is preliminary data.</text>
</comment>
<dbReference type="RefSeq" id="WP_174558176.1">
    <property type="nucleotide sequence ID" value="NZ_CADDTS010000004.1"/>
</dbReference>
<protein>
    <submittedName>
        <fullName evidence="1">Uncharacterized protein</fullName>
    </submittedName>
</protein>
<evidence type="ECO:0000313" key="1">
    <source>
        <dbReference type="EMBL" id="CAB1207507.1"/>
    </source>
</evidence>
<organism evidence="1 2">
    <name type="scientific">Acinetobacter bouvetii</name>
    <dbReference type="NCBI Taxonomy" id="202951"/>
    <lineage>
        <taxon>Bacteria</taxon>
        <taxon>Pseudomonadati</taxon>
        <taxon>Pseudomonadota</taxon>
        <taxon>Gammaproteobacteria</taxon>
        <taxon>Moraxellales</taxon>
        <taxon>Moraxellaceae</taxon>
        <taxon>Acinetobacter</taxon>
    </lineage>
</organism>